<dbReference type="InterPro" id="IPR000408">
    <property type="entry name" value="Reg_chr_condens"/>
</dbReference>
<feature type="non-terminal residue" evidence="2">
    <location>
        <position position="1"/>
    </location>
</feature>
<name>A0A8T8SA19_9BASI</name>
<dbReference type="AlphaFoldDB" id="A0A8T8SA19"/>
<gene>
    <name evidence="2" type="ORF">A4X13_0g9360</name>
</gene>
<feature type="repeat" description="RCC1" evidence="1">
    <location>
        <begin position="1"/>
        <end position="45"/>
    </location>
</feature>
<evidence type="ECO:0000313" key="2">
    <source>
        <dbReference type="EMBL" id="KAE8235834.1"/>
    </source>
</evidence>
<comment type="caution">
    <text evidence="2">The sequence shown here is derived from an EMBL/GenBank/DDBJ whole genome shotgun (WGS) entry which is preliminary data.</text>
</comment>
<dbReference type="PROSITE" id="PS50012">
    <property type="entry name" value="RCC1_3"/>
    <property type="match status" value="1"/>
</dbReference>
<reference evidence="2" key="2">
    <citation type="journal article" date="2019" name="IMA Fungus">
        <title>Genome sequencing and comparison of five Tilletia species to identify candidate genes for the detection of regulated species infecting wheat.</title>
        <authorList>
            <person name="Nguyen H.D.T."/>
            <person name="Sultana T."/>
            <person name="Kesanakurti P."/>
            <person name="Hambleton S."/>
        </authorList>
    </citation>
    <scope>NUCLEOTIDE SEQUENCE</scope>
    <source>
        <strain evidence="2">DAOMC 236416</strain>
    </source>
</reference>
<dbReference type="Proteomes" id="UP000077521">
    <property type="component" value="Unassembled WGS sequence"/>
</dbReference>
<evidence type="ECO:0000256" key="1">
    <source>
        <dbReference type="PROSITE-ProRule" id="PRU00235"/>
    </source>
</evidence>
<accession>A0A8T8SA19</accession>
<reference evidence="2" key="1">
    <citation type="submission" date="2016-04" db="EMBL/GenBank/DDBJ databases">
        <authorList>
            <person name="Nguyen H.D."/>
            <person name="Samba Siva P."/>
            <person name="Cullis J."/>
            <person name="Levesque C.A."/>
            <person name="Hambleton S."/>
        </authorList>
    </citation>
    <scope>NUCLEOTIDE SEQUENCE</scope>
    <source>
        <strain evidence="2">DAOMC 236416</strain>
    </source>
</reference>
<evidence type="ECO:0000313" key="3">
    <source>
        <dbReference type="Proteomes" id="UP000077521"/>
    </source>
</evidence>
<sequence length="55" mass="5536">ELGLGADEDMVMVPTLVRSVEFKKKGWVPVAVSAGGQHCVALAVNPAGDAAVASS</sequence>
<dbReference type="EMBL" id="LWDF02002542">
    <property type="protein sequence ID" value="KAE8235834.1"/>
    <property type="molecule type" value="Genomic_DNA"/>
</dbReference>
<protein>
    <submittedName>
        <fullName evidence="2">Uncharacterized protein</fullName>
    </submittedName>
</protein>
<proteinExistence type="predicted"/>
<organism evidence="2 3">
    <name type="scientific">Tilletia indica</name>
    <dbReference type="NCBI Taxonomy" id="43049"/>
    <lineage>
        <taxon>Eukaryota</taxon>
        <taxon>Fungi</taxon>
        <taxon>Dikarya</taxon>
        <taxon>Basidiomycota</taxon>
        <taxon>Ustilaginomycotina</taxon>
        <taxon>Exobasidiomycetes</taxon>
        <taxon>Tilletiales</taxon>
        <taxon>Tilletiaceae</taxon>
        <taxon>Tilletia</taxon>
    </lineage>
</organism>
<keyword evidence="3" id="KW-1185">Reference proteome</keyword>